<dbReference type="STRING" id="1672749.BJF92_00290"/>
<dbReference type="Proteomes" id="UP000186143">
    <property type="component" value="Unassembled WGS sequence"/>
</dbReference>
<dbReference type="RefSeq" id="WP_075636483.1">
    <property type="nucleotide sequence ID" value="NZ_MKIO01000040.1"/>
</dbReference>
<dbReference type="OrthoDB" id="9808744at2"/>
<dbReference type="EMBL" id="MKIO01000040">
    <property type="protein sequence ID" value="OLP53248.1"/>
    <property type="molecule type" value="Genomic_DNA"/>
</dbReference>
<dbReference type="PANTHER" id="PTHR33988">
    <property type="entry name" value="ENDORIBONUCLEASE MAZF-RELATED"/>
    <property type="match status" value="1"/>
</dbReference>
<dbReference type="InterPro" id="IPR011067">
    <property type="entry name" value="Plasmid_toxin/cell-grow_inhib"/>
</dbReference>
<dbReference type="AlphaFoldDB" id="A0A1Q9AE69"/>
<organism evidence="1 2">
    <name type="scientific">Xaviernesmea rhizosphaerae</name>
    <dbReference type="NCBI Taxonomy" id="1672749"/>
    <lineage>
        <taxon>Bacteria</taxon>
        <taxon>Pseudomonadati</taxon>
        <taxon>Pseudomonadota</taxon>
        <taxon>Alphaproteobacteria</taxon>
        <taxon>Hyphomicrobiales</taxon>
        <taxon>Rhizobiaceae</taxon>
        <taxon>Rhizobium/Agrobacterium group</taxon>
        <taxon>Xaviernesmea</taxon>
    </lineage>
</organism>
<reference evidence="1 2" key="1">
    <citation type="submission" date="2016-09" db="EMBL/GenBank/DDBJ databases">
        <title>Rhizobium sp. nov., a novel species isolated from the rice rhizosphere.</title>
        <authorList>
            <person name="Zhao J."/>
            <person name="Zhang X."/>
        </authorList>
    </citation>
    <scope>NUCLEOTIDE SEQUENCE [LARGE SCALE GENOMIC DNA]</scope>
    <source>
        <strain evidence="1 2">MH17</strain>
    </source>
</reference>
<protein>
    <submittedName>
        <fullName evidence="1">Pemk protein</fullName>
    </submittedName>
</protein>
<dbReference type="GO" id="GO:0004521">
    <property type="term" value="F:RNA endonuclease activity"/>
    <property type="evidence" value="ECO:0007669"/>
    <property type="project" value="TreeGrafter"/>
</dbReference>
<evidence type="ECO:0000313" key="1">
    <source>
        <dbReference type="EMBL" id="OLP53248.1"/>
    </source>
</evidence>
<dbReference type="PANTHER" id="PTHR33988:SF3">
    <property type="entry name" value="ENDORIBONUCLEASE TOXIN CHPB-RELATED"/>
    <property type="match status" value="1"/>
</dbReference>
<dbReference type="GO" id="GO:0016075">
    <property type="term" value="P:rRNA catabolic process"/>
    <property type="evidence" value="ECO:0007669"/>
    <property type="project" value="TreeGrafter"/>
</dbReference>
<evidence type="ECO:0000313" key="2">
    <source>
        <dbReference type="Proteomes" id="UP000186143"/>
    </source>
</evidence>
<dbReference type="Gene3D" id="2.30.30.110">
    <property type="match status" value="1"/>
</dbReference>
<dbReference type="GO" id="GO:0006402">
    <property type="term" value="P:mRNA catabolic process"/>
    <property type="evidence" value="ECO:0007669"/>
    <property type="project" value="TreeGrafter"/>
</dbReference>
<name>A0A1Q9AE69_9HYPH</name>
<proteinExistence type="predicted"/>
<dbReference type="Pfam" id="PF02452">
    <property type="entry name" value="PemK_toxin"/>
    <property type="match status" value="1"/>
</dbReference>
<dbReference type="GO" id="GO:0003677">
    <property type="term" value="F:DNA binding"/>
    <property type="evidence" value="ECO:0007669"/>
    <property type="project" value="InterPro"/>
</dbReference>
<dbReference type="NCBIfam" id="NF007320">
    <property type="entry name" value="PRK09812.1"/>
    <property type="match status" value="1"/>
</dbReference>
<gene>
    <name evidence="1" type="ORF">BJF92_00290</name>
</gene>
<comment type="caution">
    <text evidence="1">The sequence shown here is derived from an EMBL/GenBank/DDBJ whole genome shotgun (WGS) entry which is preliminary data.</text>
</comment>
<accession>A0A1Q9AE69</accession>
<sequence>MERGDIWHVDLEPIKGREQAGSRYVLIVSQASFNRLGTPIVAPITTGGQFARFQGFAVSLSGTGTRSAGVVLCNQVRAIDLKARSARFMERAPDFIIEDVLARISTIFE</sequence>
<dbReference type="SUPFAM" id="SSF50118">
    <property type="entry name" value="Cell growth inhibitor/plasmid maintenance toxic component"/>
    <property type="match status" value="1"/>
</dbReference>
<dbReference type="InterPro" id="IPR003477">
    <property type="entry name" value="PemK-like"/>
</dbReference>